<dbReference type="InterPro" id="IPR051548">
    <property type="entry name" value="Grx-like_ET"/>
</dbReference>
<comment type="caution">
    <text evidence="3">The sequence shown here is derived from an EMBL/GenBank/DDBJ whole genome shotgun (WGS) entry which is preliminary data.</text>
</comment>
<evidence type="ECO:0000259" key="2">
    <source>
        <dbReference type="Pfam" id="PF04784"/>
    </source>
</evidence>
<gene>
    <name evidence="3" type="ORF">ACFQT0_15755</name>
</gene>
<reference evidence="4" key="1">
    <citation type="journal article" date="2019" name="Int. J. Syst. Evol. Microbiol.">
        <title>The Global Catalogue of Microorganisms (GCM) 10K type strain sequencing project: providing services to taxonomists for standard genome sequencing and annotation.</title>
        <authorList>
            <consortium name="The Broad Institute Genomics Platform"/>
            <consortium name="The Broad Institute Genome Sequencing Center for Infectious Disease"/>
            <person name="Wu L."/>
            <person name="Ma J."/>
        </authorList>
    </citation>
    <scope>NUCLEOTIDE SEQUENCE [LARGE SCALE GENOMIC DNA]</scope>
    <source>
        <strain evidence="4">JCM 19635</strain>
    </source>
</reference>
<dbReference type="EMBL" id="JBHTEK010000001">
    <property type="protein sequence ID" value="MFC7668662.1"/>
    <property type="molecule type" value="Genomic_DNA"/>
</dbReference>
<dbReference type="PANTHER" id="PTHR34386">
    <property type="entry name" value="GLUTAREDOXIN"/>
    <property type="match status" value="1"/>
</dbReference>
<keyword evidence="1" id="KW-0732">Signal</keyword>
<feature type="domain" description="DUF547" evidence="2">
    <location>
        <begin position="85"/>
        <end position="183"/>
    </location>
</feature>
<evidence type="ECO:0000256" key="1">
    <source>
        <dbReference type="SAM" id="SignalP"/>
    </source>
</evidence>
<accession>A0ABW2U8C1</accession>
<dbReference type="Pfam" id="PF04784">
    <property type="entry name" value="DUF547"/>
    <property type="match status" value="1"/>
</dbReference>
<feature type="signal peptide" evidence="1">
    <location>
        <begin position="1"/>
        <end position="29"/>
    </location>
</feature>
<feature type="chain" id="PRO_5045260809" evidence="1">
    <location>
        <begin position="30"/>
        <end position="252"/>
    </location>
</feature>
<dbReference type="Proteomes" id="UP001596513">
    <property type="component" value="Unassembled WGS sequence"/>
</dbReference>
<proteinExistence type="predicted"/>
<organism evidence="3 4">
    <name type="scientific">Hymenobacter humi</name>
    <dbReference type="NCBI Taxonomy" id="1411620"/>
    <lineage>
        <taxon>Bacteria</taxon>
        <taxon>Pseudomonadati</taxon>
        <taxon>Bacteroidota</taxon>
        <taxon>Cytophagia</taxon>
        <taxon>Cytophagales</taxon>
        <taxon>Hymenobacteraceae</taxon>
        <taxon>Hymenobacter</taxon>
    </lineage>
</organism>
<dbReference type="RefSeq" id="WP_380204157.1">
    <property type="nucleotide sequence ID" value="NZ_JBHTEK010000001.1"/>
</dbReference>
<sequence>MTFLMDLRRFFTLAAALGLLALPGGAALATPPPASFPAATSAFLSKYVDASGNVNYAAIKRNPADLQGLLLRVEAFDAAAARPADREAFYLNAYNLLVIGEVVARYPLASVEKVPGFFDKNLVSVAGEKLTLNDLEAKKLRQPYADPRVHFALVCAAKGCPRLSRTAYAATSLDAQLTAQARKVLQDPAFIRVDDQARKVQLSQIFKWYEADFKASGKTGVAYVNQFREGKTIPATYSVEYYSYDWALNSQK</sequence>
<dbReference type="InterPro" id="IPR006869">
    <property type="entry name" value="DUF547"/>
</dbReference>
<evidence type="ECO:0000313" key="3">
    <source>
        <dbReference type="EMBL" id="MFC7668662.1"/>
    </source>
</evidence>
<evidence type="ECO:0000313" key="4">
    <source>
        <dbReference type="Proteomes" id="UP001596513"/>
    </source>
</evidence>
<dbReference type="PANTHER" id="PTHR34386:SF1">
    <property type="entry name" value="GLUTAREDOXIN-LIKE PROTEIN NRDH"/>
    <property type="match status" value="1"/>
</dbReference>
<protein>
    <submittedName>
        <fullName evidence="3">DUF547 domain-containing protein</fullName>
    </submittedName>
</protein>
<name>A0ABW2U8C1_9BACT</name>
<keyword evidence="4" id="KW-1185">Reference proteome</keyword>